<sequence length="96" mass="10264">MSSSDAPSTAFTETPPTETPDVETVDSILERMLDATDRLTEVTSRITAMASAAAQGGTESLDEPFAGAYFSQMEDLAMKAHAFGCSLGEWARQARQ</sequence>
<dbReference type="EMBL" id="CABPRZ010000017">
    <property type="protein sequence ID" value="VVE35094.1"/>
    <property type="molecule type" value="Genomic_DNA"/>
</dbReference>
<gene>
    <name evidence="2" type="ORF">PTE30175_03759</name>
</gene>
<dbReference type="RefSeq" id="WP_150698575.1">
    <property type="nucleotide sequence ID" value="NZ_CABPRZ010000017.1"/>
</dbReference>
<name>A0A5E4XFD3_9BURK</name>
<evidence type="ECO:0008006" key="4">
    <source>
        <dbReference type="Google" id="ProtNLM"/>
    </source>
</evidence>
<keyword evidence="3" id="KW-1185">Reference proteome</keyword>
<accession>A0A5E4XFD3</accession>
<evidence type="ECO:0000313" key="3">
    <source>
        <dbReference type="Proteomes" id="UP000414233"/>
    </source>
</evidence>
<feature type="compositionally biased region" description="Polar residues" evidence="1">
    <location>
        <begin position="1"/>
        <end position="11"/>
    </location>
</feature>
<dbReference type="Proteomes" id="UP000414233">
    <property type="component" value="Unassembled WGS sequence"/>
</dbReference>
<dbReference type="AlphaFoldDB" id="A0A5E4XFD3"/>
<reference evidence="2 3" key="1">
    <citation type="submission" date="2019-08" db="EMBL/GenBank/DDBJ databases">
        <authorList>
            <person name="Peeters C."/>
        </authorList>
    </citation>
    <scope>NUCLEOTIDE SEQUENCE [LARGE SCALE GENOMIC DNA]</scope>
    <source>
        <strain evidence="2 3">LMG 30175</strain>
    </source>
</reference>
<evidence type="ECO:0000256" key="1">
    <source>
        <dbReference type="SAM" id="MobiDB-lite"/>
    </source>
</evidence>
<organism evidence="2 3">
    <name type="scientific">Pandoraea terrae</name>
    <dbReference type="NCBI Taxonomy" id="1537710"/>
    <lineage>
        <taxon>Bacteria</taxon>
        <taxon>Pseudomonadati</taxon>
        <taxon>Pseudomonadota</taxon>
        <taxon>Betaproteobacteria</taxon>
        <taxon>Burkholderiales</taxon>
        <taxon>Burkholderiaceae</taxon>
        <taxon>Pandoraea</taxon>
    </lineage>
</organism>
<proteinExistence type="predicted"/>
<feature type="region of interest" description="Disordered" evidence="1">
    <location>
        <begin position="1"/>
        <end position="21"/>
    </location>
</feature>
<evidence type="ECO:0000313" key="2">
    <source>
        <dbReference type="EMBL" id="VVE35094.1"/>
    </source>
</evidence>
<protein>
    <recommendedName>
        <fullName evidence="4">Chemotaxis protein</fullName>
    </recommendedName>
</protein>